<dbReference type="Pfam" id="PF01083">
    <property type="entry name" value="Cutinase"/>
    <property type="match status" value="1"/>
</dbReference>
<evidence type="ECO:0000313" key="2">
    <source>
        <dbReference type="EMBL" id="QBG78418.1"/>
    </source>
</evidence>
<keyword evidence="1" id="KW-0378">Hydrolase</keyword>
<dbReference type="InterPro" id="IPR029058">
    <property type="entry name" value="AB_hydrolase_fold"/>
</dbReference>
<keyword evidence="3" id="KW-1185">Reference proteome</keyword>
<dbReference type="RefSeq" id="YP_010101677.1">
    <property type="nucleotide sequence ID" value="NC_055792.1"/>
</dbReference>
<protein>
    <submittedName>
        <fullName evidence="2">Lysin B</fullName>
    </submittedName>
</protein>
<dbReference type="SUPFAM" id="SSF53474">
    <property type="entry name" value="alpha/beta-Hydrolases"/>
    <property type="match status" value="1"/>
</dbReference>
<name>A0A481S1N4_9CAUD</name>
<dbReference type="Proteomes" id="UP000293379">
    <property type="component" value="Segment"/>
</dbReference>
<accession>A0A481S1N4</accession>
<proteinExistence type="predicted"/>
<dbReference type="SMART" id="SM01110">
    <property type="entry name" value="Cutinase"/>
    <property type="match status" value="1"/>
</dbReference>
<dbReference type="EMBL" id="MK501729">
    <property type="protein sequence ID" value="QBG78418.1"/>
    <property type="molecule type" value="Genomic_DNA"/>
</dbReference>
<sequence>MLTPKYIVTVRGIGEPMGRNMLTPFVDRLGAGWTHVEVDYPAAYGFVNGQRNPHAPDYETTKRLGRAQVRIELAIIRAEHPDAIVVLAGYSAGADIVDDVVVSGVMVEFPQVKRAVVVANPSNPGSNGLADYGIAAPERGRQHVDSRVIPVNHPGDVICCCPPRSPLRVIATLTPRMQLADRSVWVRDVLAKLGNPTVRAEIDDKLGAWWDPRNWGRYDRAAKDARGYLGLGVRSTHMIYNRRPIGGLSMLDHAADRVTRELAEVAP</sequence>
<reference evidence="3" key="1">
    <citation type="submission" date="2019-02" db="EMBL/GenBank/DDBJ databases">
        <authorList>
            <person name="Montgomery M.T."/>
            <person name="Garlena R.A."/>
            <person name="Russell D.A."/>
            <person name="Pope W.H."/>
            <person name="Jacobs-Sera D."/>
            <person name="Hatfull G.F."/>
        </authorList>
    </citation>
    <scope>NUCLEOTIDE SEQUENCE [LARGE SCALE GENOMIC DNA]</scope>
</reference>
<dbReference type="Gene3D" id="3.40.50.1820">
    <property type="entry name" value="alpha/beta hydrolase"/>
    <property type="match status" value="1"/>
</dbReference>
<dbReference type="InterPro" id="IPR000675">
    <property type="entry name" value="Cutinase/axe"/>
</dbReference>
<evidence type="ECO:0000313" key="3">
    <source>
        <dbReference type="Proteomes" id="UP000293379"/>
    </source>
</evidence>
<evidence type="ECO:0000256" key="1">
    <source>
        <dbReference type="ARBA" id="ARBA00022801"/>
    </source>
</evidence>
<gene>
    <name evidence="2" type="primary">27</name>
    <name evidence="2" type="ORF">PBI_WALRUS_27</name>
</gene>
<organism evidence="2 3">
    <name type="scientific">Gordonia phage Walrus</name>
    <dbReference type="NCBI Taxonomy" id="2517927"/>
    <lineage>
        <taxon>Viruses</taxon>
        <taxon>Duplodnaviria</taxon>
        <taxon>Heunggongvirae</taxon>
        <taxon>Uroviricota</taxon>
        <taxon>Caudoviricetes</taxon>
        <taxon>Jujuvirus</taxon>
        <taxon>Jujuvirus walrus</taxon>
    </lineage>
</organism>
<dbReference type="KEGG" id="vg:65119451"/>
<dbReference type="GO" id="GO:0016787">
    <property type="term" value="F:hydrolase activity"/>
    <property type="evidence" value="ECO:0007669"/>
    <property type="project" value="UniProtKB-KW"/>
</dbReference>
<dbReference type="GeneID" id="65119451"/>